<evidence type="ECO:0000259" key="5">
    <source>
        <dbReference type="Pfam" id="PF07992"/>
    </source>
</evidence>
<evidence type="ECO:0000256" key="4">
    <source>
        <dbReference type="SAM" id="MobiDB-lite"/>
    </source>
</evidence>
<comment type="similarity">
    <text evidence="1">Belongs to the paxM FAD-dependent monooxygenase family.</text>
</comment>
<protein>
    <recommendedName>
        <fullName evidence="5">FAD/NAD(P)-binding domain-containing protein</fullName>
    </recommendedName>
</protein>
<accession>A0AA38XSR8</accession>
<dbReference type="AlphaFoldDB" id="A0AA38XSR8"/>
<reference evidence="6" key="1">
    <citation type="submission" date="2022-10" db="EMBL/GenBank/DDBJ databases">
        <title>Culturing micro-colonial fungi from biological soil crusts in the Mojave desert and describing Neophaeococcomyces mojavensis, and introducing the new genera and species Taxawa tesnikishii.</title>
        <authorList>
            <person name="Kurbessoian T."/>
            <person name="Stajich J.E."/>
        </authorList>
    </citation>
    <scope>NUCLEOTIDE SEQUENCE</scope>
    <source>
        <strain evidence="6">TK_35</strain>
    </source>
</reference>
<dbReference type="Proteomes" id="UP001172681">
    <property type="component" value="Unassembled WGS sequence"/>
</dbReference>
<dbReference type="SUPFAM" id="SSF51905">
    <property type="entry name" value="FAD/NAD(P)-binding domain"/>
    <property type="match status" value="1"/>
</dbReference>
<gene>
    <name evidence="6" type="ORF">H2204_012297</name>
</gene>
<dbReference type="EMBL" id="JAPDRN010000124">
    <property type="protein sequence ID" value="KAJ9620387.1"/>
    <property type="molecule type" value="Genomic_DNA"/>
</dbReference>
<dbReference type="InterPro" id="IPR050493">
    <property type="entry name" value="FAD-dep_Monooxygenase_BioMet"/>
</dbReference>
<evidence type="ECO:0000256" key="1">
    <source>
        <dbReference type="ARBA" id="ARBA00007992"/>
    </source>
</evidence>
<dbReference type="PRINTS" id="PR00420">
    <property type="entry name" value="RNGMNOXGNASE"/>
</dbReference>
<evidence type="ECO:0000313" key="7">
    <source>
        <dbReference type="Proteomes" id="UP001172681"/>
    </source>
</evidence>
<dbReference type="InterPro" id="IPR036188">
    <property type="entry name" value="FAD/NAD-bd_sf"/>
</dbReference>
<dbReference type="PANTHER" id="PTHR13789">
    <property type="entry name" value="MONOOXYGENASE"/>
    <property type="match status" value="1"/>
</dbReference>
<keyword evidence="3" id="KW-0503">Monooxygenase</keyword>
<evidence type="ECO:0000256" key="3">
    <source>
        <dbReference type="ARBA" id="ARBA00023033"/>
    </source>
</evidence>
<dbReference type="GO" id="GO:0004497">
    <property type="term" value="F:monooxygenase activity"/>
    <property type="evidence" value="ECO:0007669"/>
    <property type="project" value="UniProtKB-KW"/>
</dbReference>
<evidence type="ECO:0000313" key="6">
    <source>
        <dbReference type="EMBL" id="KAJ9620387.1"/>
    </source>
</evidence>
<evidence type="ECO:0000256" key="2">
    <source>
        <dbReference type="ARBA" id="ARBA00023002"/>
    </source>
</evidence>
<dbReference type="Gene3D" id="3.50.50.60">
    <property type="entry name" value="FAD/NAD(P)-binding domain"/>
    <property type="match status" value="2"/>
</dbReference>
<feature type="domain" description="FAD/NAD(P)-binding" evidence="5">
    <location>
        <begin position="16"/>
        <end position="176"/>
    </location>
</feature>
<keyword evidence="2" id="KW-0560">Oxidoreductase</keyword>
<dbReference type="InterPro" id="IPR023753">
    <property type="entry name" value="FAD/NAD-binding_dom"/>
</dbReference>
<comment type="caution">
    <text evidence="6">The sequence shown here is derived from an EMBL/GenBank/DDBJ whole genome shotgun (WGS) entry which is preliminary data.</text>
</comment>
<sequence length="339" mass="37030">MDRAGKSTSQNPCLNIGIIGAGLAGLAAATGLARAGHNIEIFEKSEFSSEVGAAINVCPNAVWEGNLINPATPQTQVIDATTGKITVRVPYTDLKERFGHPYYLYHRVDLHNGLRELTLETRQGHPQTQLRLSSEVVDIDCENGILTLKDGSQITKDLLVVADGVHSRFVNLINGKSADAEATGMCSYRWLIPKSKLLENPESKEFIGMREARRRTLSTPTETSGHRYWKSANQGQGGAQGIEDGAALGIIFANVTSKDDIPRLLGLFQEVRHDRAAAIQCLSNVGYDEAGTVGKLLEQYIQGPVPKTFDEIHQFNYGHDVMLEAEAAVIKSGLRRESY</sequence>
<organism evidence="6 7">
    <name type="scientific">Knufia peltigerae</name>
    <dbReference type="NCBI Taxonomy" id="1002370"/>
    <lineage>
        <taxon>Eukaryota</taxon>
        <taxon>Fungi</taxon>
        <taxon>Dikarya</taxon>
        <taxon>Ascomycota</taxon>
        <taxon>Pezizomycotina</taxon>
        <taxon>Eurotiomycetes</taxon>
        <taxon>Chaetothyriomycetidae</taxon>
        <taxon>Chaetothyriales</taxon>
        <taxon>Trichomeriaceae</taxon>
        <taxon>Knufia</taxon>
    </lineage>
</organism>
<keyword evidence="7" id="KW-1185">Reference proteome</keyword>
<dbReference type="Pfam" id="PF07992">
    <property type="entry name" value="Pyr_redox_2"/>
    <property type="match status" value="1"/>
</dbReference>
<proteinExistence type="inferred from homology"/>
<dbReference type="PANTHER" id="PTHR13789:SF215">
    <property type="entry name" value="FAD-BINDING DOMAIN-CONTAINING PROTEIN-RELATED"/>
    <property type="match status" value="1"/>
</dbReference>
<feature type="region of interest" description="Disordered" evidence="4">
    <location>
        <begin position="215"/>
        <end position="236"/>
    </location>
</feature>
<name>A0AA38XSR8_9EURO</name>